<dbReference type="InterPro" id="IPR050763">
    <property type="entry name" value="ABC_transporter_ATP-binding"/>
</dbReference>
<dbReference type="SUPFAM" id="SSF52540">
    <property type="entry name" value="P-loop containing nucleoside triphosphate hydrolases"/>
    <property type="match status" value="1"/>
</dbReference>
<proteinExistence type="predicted"/>
<evidence type="ECO:0000256" key="1">
    <source>
        <dbReference type="ARBA" id="ARBA00022448"/>
    </source>
</evidence>
<dbReference type="PANTHER" id="PTHR42711:SF17">
    <property type="entry name" value="ABC TRANSPORTER ATP-BINDING PROTEIN"/>
    <property type="match status" value="1"/>
</dbReference>
<gene>
    <name evidence="5" type="ORF">B1B_01203</name>
</gene>
<keyword evidence="3 5" id="KW-0067">ATP-binding</keyword>
<protein>
    <submittedName>
        <fullName evidence="5">ABC transporter ATP-binding protein</fullName>
    </submittedName>
</protein>
<evidence type="ECO:0000313" key="5">
    <source>
        <dbReference type="EMBL" id="EQD77189.1"/>
    </source>
</evidence>
<keyword evidence="2" id="KW-0547">Nucleotide-binding</keyword>
<name>T1D6X7_9ZZZZ</name>
<dbReference type="GO" id="GO:0005524">
    <property type="term" value="F:ATP binding"/>
    <property type="evidence" value="ECO:0007669"/>
    <property type="project" value="UniProtKB-KW"/>
</dbReference>
<dbReference type="AlphaFoldDB" id="T1D6X7"/>
<dbReference type="PANTHER" id="PTHR42711">
    <property type="entry name" value="ABC TRANSPORTER ATP-BINDING PROTEIN"/>
    <property type="match status" value="1"/>
</dbReference>
<evidence type="ECO:0000256" key="2">
    <source>
        <dbReference type="ARBA" id="ARBA00022741"/>
    </source>
</evidence>
<dbReference type="Pfam" id="PF00005">
    <property type="entry name" value="ABC_tran"/>
    <property type="match status" value="1"/>
</dbReference>
<dbReference type="InterPro" id="IPR003439">
    <property type="entry name" value="ABC_transporter-like_ATP-bd"/>
</dbReference>
<organism evidence="5">
    <name type="scientific">mine drainage metagenome</name>
    <dbReference type="NCBI Taxonomy" id="410659"/>
    <lineage>
        <taxon>unclassified sequences</taxon>
        <taxon>metagenomes</taxon>
        <taxon>ecological metagenomes</taxon>
    </lineage>
</organism>
<sequence length="124" mass="13125">MGARDLRKNYGIHEALAGVSFAIRSGEFVGLLGPNGAGKTTLIGCLLGFPLPSKGEVRLLMERFRTSMRWVSAQHEALPEGLAVLIGGESWRTARGRLAGTLRCAAAARATGSRSTITQCMPGL</sequence>
<evidence type="ECO:0000256" key="3">
    <source>
        <dbReference type="ARBA" id="ARBA00022840"/>
    </source>
</evidence>
<evidence type="ECO:0000259" key="4">
    <source>
        <dbReference type="Pfam" id="PF00005"/>
    </source>
</evidence>
<dbReference type="GO" id="GO:0016887">
    <property type="term" value="F:ATP hydrolysis activity"/>
    <property type="evidence" value="ECO:0007669"/>
    <property type="project" value="InterPro"/>
</dbReference>
<comment type="caution">
    <text evidence="5">The sequence shown here is derived from an EMBL/GenBank/DDBJ whole genome shotgun (WGS) entry which is preliminary data.</text>
</comment>
<dbReference type="InterPro" id="IPR027417">
    <property type="entry name" value="P-loop_NTPase"/>
</dbReference>
<reference evidence="5" key="2">
    <citation type="journal article" date="2014" name="ISME J.">
        <title>Microbial stratification in low pH oxic and suboxic macroscopic growths along an acid mine drainage.</title>
        <authorList>
            <person name="Mendez-Garcia C."/>
            <person name="Mesa V."/>
            <person name="Sprenger R.R."/>
            <person name="Richter M."/>
            <person name="Diez M.S."/>
            <person name="Solano J."/>
            <person name="Bargiela R."/>
            <person name="Golyshina O.V."/>
            <person name="Manteca A."/>
            <person name="Ramos J.L."/>
            <person name="Gallego J.R."/>
            <person name="Llorente I."/>
            <person name="Martins Dos Santos V.A."/>
            <person name="Jensen O.N."/>
            <person name="Pelaez A.I."/>
            <person name="Sanchez J."/>
            <person name="Ferrer M."/>
        </authorList>
    </citation>
    <scope>NUCLEOTIDE SEQUENCE</scope>
</reference>
<reference evidence="5" key="1">
    <citation type="submission" date="2013-08" db="EMBL/GenBank/DDBJ databases">
        <authorList>
            <person name="Mendez C."/>
            <person name="Richter M."/>
            <person name="Ferrer M."/>
            <person name="Sanchez J."/>
        </authorList>
    </citation>
    <scope>NUCLEOTIDE SEQUENCE</scope>
</reference>
<accession>T1D6X7</accession>
<keyword evidence="1" id="KW-0813">Transport</keyword>
<feature type="domain" description="ABC transporter" evidence="4">
    <location>
        <begin position="17"/>
        <end position="76"/>
    </location>
</feature>
<dbReference type="EMBL" id="AUZY01000850">
    <property type="protein sequence ID" value="EQD77189.1"/>
    <property type="molecule type" value="Genomic_DNA"/>
</dbReference>
<dbReference type="Gene3D" id="3.40.50.300">
    <property type="entry name" value="P-loop containing nucleotide triphosphate hydrolases"/>
    <property type="match status" value="1"/>
</dbReference>